<dbReference type="Proteomes" id="UP000076268">
    <property type="component" value="Unassembled WGS sequence"/>
</dbReference>
<dbReference type="PANTHER" id="PTHR38134">
    <property type="entry name" value="SLR1395 PROTEIN"/>
    <property type="match status" value="1"/>
</dbReference>
<dbReference type="Gene3D" id="3.40.50.2000">
    <property type="entry name" value="Glycogen Phosphorylase B"/>
    <property type="match status" value="1"/>
</dbReference>
<evidence type="ECO:0000313" key="2">
    <source>
        <dbReference type="Proteomes" id="UP000076268"/>
    </source>
</evidence>
<dbReference type="InterPro" id="IPR053205">
    <property type="entry name" value="GHMP_kinase_L-arabinokinase"/>
</dbReference>
<accession>A0A154BR81</accession>
<dbReference type="SUPFAM" id="SSF53756">
    <property type="entry name" value="UDP-Glycosyltransferase/glycogen phosphorylase"/>
    <property type="match status" value="1"/>
</dbReference>
<evidence type="ECO:0000313" key="1">
    <source>
        <dbReference type="EMBL" id="KYZ76446.1"/>
    </source>
</evidence>
<gene>
    <name evidence="1" type="ORF">AXX12_08415</name>
</gene>
<keyword evidence="2" id="KW-1185">Reference proteome</keyword>
<protein>
    <recommendedName>
        <fullName evidence="3">Glycosyl transferase family 28 C-terminal domain-containing protein</fullName>
    </recommendedName>
</protein>
<dbReference type="STRING" id="1794912.AXX12_08415"/>
<dbReference type="PANTHER" id="PTHR38134:SF2">
    <property type="entry name" value="GALACTOKINASE"/>
    <property type="match status" value="1"/>
</dbReference>
<organism evidence="1 2">
    <name type="scientific">Anaerosporomusa subterranea</name>
    <dbReference type="NCBI Taxonomy" id="1794912"/>
    <lineage>
        <taxon>Bacteria</taxon>
        <taxon>Bacillati</taxon>
        <taxon>Bacillota</taxon>
        <taxon>Negativicutes</taxon>
        <taxon>Acetonemataceae</taxon>
        <taxon>Anaerosporomusa</taxon>
    </lineage>
</organism>
<reference evidence="1 2" key="1">
    <citation type="submission" date="2016-02" db="EMBL/GenBank/DDBJ databases">
        <title>Anaerosporomusa subterraneum gen. nov., sp. nov., a spore-forming obligate anaerobe isolated from saprolite.</title>
        <authorList>
            <person name="Choi J.K."/>
            <person name="Shah M."/>
            <person name="Yee N."/>
        </authorList>
    </citation>
    <scope>NUCLEOTIDE SEQUENCE [LARGE SCALE GENOMIC DNA]</scope>
    <source>
        <strain evidence="1 2">RU4</strain>
    </source>
</reference>
<sequence length="359" mass="39803">MKKLVFYISGFGFGHLTRSIALMQELLRQRHDIHITVKCHSQHMALALASFREQLEAVTVLPFDLGFQICFNAVTATVDYRATLESVKSWLERLKFGAEAEASACRGAGYSLVLSDIAPEAFVVANKLAIPSIGISNFTWYELCREYVGAERVEGLKAMYQTGSAFFEYPLSTDAEIPIANKQPVGLLSRPQELSRIRELQVKYKRPGRLLLFLSIGGALSLQNLSLSPELDYLYTRGIDLVAAENAIPVPEGTLDTQNYLAACDAVVTKCGWSTVAEALIARKPLYLLTSRDGWLEEKYMLQELAGLGVSQVIEPSEQVCLESDLFANIDTLQAAYATIPERYTDQAKKIAVRALAYL</sequence>
<evidence type="ECO:0008006" key="3">
    <source>
        <dbReference type="Google" id="ProtNLM"/>
    </source>
</evidence>
<name>A0A154BR81_ANASB</name>
<dbReference type="OrthoDB" id="9776616at2"/>
<dbReference type="EMBL" id="LSGP01000017">
    <property type="protein sequence ID" value="KYZ76446.1"/>
    <property type="molecule type" value="Genomic_DNA"/>
</dbReference>
<proteinExistence type="predicted"/>
<comment type="caution">
    <text evidence="1">The sequence shown here is derived from an EMBL/GenBank/DDBJ whole genome shotgun (WGS) entry which is preliminary data.</text>
</comment>
<dbReference type="AlphaFoldDB" id="A0A154BR81"/>
<dbReference type="RefSeq" id="WP_066241938.1">
    <property type="nucleotide sequence ID" value="NZ_LSGP01000017.1"/>
</dbReference>